<dbReference type="VEuPathDB" id="FungiDB:PSTT_12051"/>
<keyword evidence="4 9" id="KW-0547">Nucleotide-binding</keyword>
<dbReference type="EMBL" id="PKSM01000147">
    <property type="protein sequence ID" value="POW07417.1"/>
    <property type="molecule type" value="Genomic_DNA"/>
</dbReference>
<dbReference type="AlphaFoldDB" id="A0A2S4VD43"/>
<dbReference type="InterPro" id="IPR011009">
    <property type="entry name" value="Kinase-like_dom_sf"/>
</dbReference>
<evidence type="ECO:0000256" key="10">
    <source>
        <dbReference type="SAM" id="MobiDB-lite"/>
    </source>
</evidence>
<dbReference type="Proteomes" id="UP000238274">
    <property type="component" value="Unassembled WGS sequence"/>
</dbReference>
<comment type="catalytic activity">
    <reaction evidence="7">
        <text>L-threonyl-[protein] + ATP = O-phospho-L-threonyl-[protein] + ADP + H(+)</text>
        <dbReference type="Rhea" id="RHEA:46608"/>
        <dbReference type="Rhea" id="RHEA-COMP:11060"/>
        <dbReference type="Rhea" id="RHEA-COMP:11605"/>
        <dbReference type="ChEBI" id="CHEBI:15378"/>
        <dbReference type="ChEBI" id="CHEBI:30013"/>
        <dbReference type="ChEBI" id="CHEBI:30616"/>
        <dbReference type="ChEBI" id="CHEBI:61977"/>
        <dbReference type="ChEBI" id="CHEBI:456216"/>
        <dbReference type="EC" id="2.7.11.1"/>
    </reaction>
</comment>
<feature type="compositionally biased region" description="Acidic residues" evidence="10">
    <location>
        <begin position="226"/>
        <end position="235"/>
    </location>
</feature>
<dbReference type="VEuPathDB" id="FungiDB:PSHT_09940"/>
<dbReference type="Pfam" id="PF00069">
    <property type="entry name" value="Pkinase"/>
    <property type="match status" value="2"/>
</dbReference>
<feature type="binding site" evidence="9">
    <location>
        <position position="68"/>
    </location>
    <ligand>
        <name>ATP</name>
        <dbReference type="ChEBI" id="CHEBI:30616"/>
    </ligand>
</feature>
<dbReference type="EC" id="2.7.11.1" evidence="1"/>
<comment type="caution">
    <text evidence="12">The sequence shown here is derived from an EMBL/GenBank/DDBJ whole genome shotgun (WGS) entry which is preliminary data.</text>
</comment>
<evidence type="ECO:0000256" key="7">
    <source>
        <dbReference type="ARBA" id="ARBA00047899"/>
    </source>
</evidence>
<organism evidence="12 13">
    <name type="scientific">Puccinia striiformis</name>
    <dbReference type="NCBI Taxonomy" id="27350"/>
    <lineage>
        <taxon>Eukaryota</taxon>
        <taxon>Fungi</taxon>
        <taxon>Dikarya</taxon>
        <taxon>Basidiomycota</taxon>
        <taxon>Pucciniomycotina</taxon>
        <taxon>Pucciniomycetes</taxon>
        <taxon>Pucciniales</taxon>
        <taxon>Pucciniaceae</taxon>
        <taxon>Puccinia</taxon>
    </lineage>
</organism>
<feature type="compositionally biased region" description="Basic and acidic residues" evidence="10">
    <location>
        <begin position="236"/>
        <end position="246"/>
    </location>
</feature>
<dbReference type="SUPFAM" id="SSF56112">
    <property type="entry name" value="Protein kinase-like (PK-like)"/>
    <property type="match status" value="2"/>
</dbReference>
<keyword evidence="13" id="KW-1185">Reference proteome</keyword>
<evidence type="ECO:0000256" key="2">
    <source>
        <dbReference type="ARBA" id="ARBA00022527"/>
    </source>
</evidence>
<dbReference type="PROSITE" id="PS50011">
    <property type="entry name" value="PROTEIN_KINASE_DOM"/>
    <property type="match status" value="1"/>
</dbReference>
<proteinExistence type="predicted"/>
<feature type="region of interest" description="Disordered" evidence="10">
    <location>
        <begin position="396"/>
        <end position="415"/>
    </location>
</feature>
<evidence type="ECO:0000256" key="5">
    <source>
        <dbReference type="ARBA" id="ARBA00022777"/>
    </source>
</evidence>
<comment type="catalytic activity">
    <reaction evidence="8">
        <text>L-seryl-[protein] + ATP = O-phospho-L-seryl-[protein] + ADP + H(+)</text>
        <dbReference type="Rhea" id="RHEA:17989"/>
        <dbReference type="Rhea" id="RHEA-COMP:9863"/>
        <dbReference type="Rhea" id="RHEA-COMP:11604"/>
        <dbReference type="ChEBI" id="CHEBI:15378"/>
        <dbReference type="ChEBI" id="CHEBI:29999"/>
        <dbReference type="ChEBI" id="CHEBI:30616"/>
        <dbReference type="ChEBI" id="CHEBI:83421"/>
        <dbReference type="ChEBI" id="CHEBI:456216"/>
        <dbReference type="EC" id="2.7.11.1"/>
    </reaction>
</comment>
<accession>A0A2S4VD43</accession>
<dbReference type="Gene3D" id="1.10.510.10">
    <property type="entry name" value="Transferase(Phosphotransferase) domain 1"/>
    <property type="match status" value="2"/>
</dbReference>
<evidence type="ECO:0000256" key="9">
    <source>
        <dbReference type="PROSITE-ProRule" id="PRU10141"/>
    </source>
</evidence>
<evidence type="ECO:0000256" key="1">
    <source>
        <dbReference type="ARBA" id="ARBA00012513"/>
    </source>
</evidence>
<dbReference type="GO" id="GO:0005773">
    <property type="term" value="C:vacuole"/>
    <property type="evidence" value="ECO:0007669"/>
    <property type="project" value="GOC"/>
</dbReference>
<evidence type="ECO:0000256" key="8">
    <source>
        <dbReference type="ARBA" id="ARBA00048679"/>
    </source>
</evidence>
<name>A0A2S4VD43_9BASI</name>
<dbReference type="InterPro" id="IPR000719">
    <property type="entry name" value="Prot_kinase_dom"/>
</dbReference>
<dbReference type="GO" id="GO:0004674">
    <property type="term" value="F:protein serine/threonine kinase activity"/>
    <property type="evidence" value="ECO:0007669"/>
    <property type="project" value="UniProtKB-KW"/>
</dbReference>
<dbReference type="InterPro" id="IPR017441">
    <property type="entry name" value="Protein_kinase_ATP_BS"/>
</dbReference>
<feature type="compositionally biased region" description="Basic and acidic residues" evidence="10">
    <location>
        <begin position="216"/>
        <end position="225"/>
    </location>
</feature>
<keyword evidence="6 9" id="KW-0067">ATP-binding</keyword>
<dbReference type="GO" id="GO:0006624">
    <property type="term" value="P:vacuolar protein processing"/>
    <property type="evidence" value="ECO:0007669"/>
    <property type="project" value="TreeGrafter"/>
</dbReference>
<gene>
    <name evidence="12" type="ORF">PSHT_09940</name>
</gene>
<reference evidence="13" key="2">
    <citation type="journal article" date="2018" name="BMC Genomics">
        <title>Genomic insights into host adaptation between the wheat stripe rust pathogen (Puccinia striiformis f. sp. tritici) and the barley stripe rust pathogen (Puccinia striiformis f. sp. hordei).</title>
        <authorList>
            <person name="Xia C."/>
            <person name="Wang M."/>
            <person name="Yin C."/>
            <person name="Cornejo O.E."/>
            <person name="Hulbert S.H."/>
            <person name="Chen X."/>
        </authorList>
    </citation>
    <scope>NUCLEOTIDE SEQUENCE [LARGE SCALE GENOMIC DNA]</scope>
    <source>
        <strain evidence="13">93TX-2</strain>
    </source>
</reference>
<reference evidence="13" key="3">
    <citation type="journal article" date="2018" name="Mol. Plant Microbe Interact.">
        <title>Genome sequence resources for the wheat stripe rust pathogen (Puccinia striiformis f. sp. tritici) and the barley stripe rust pathogen (Puccinia striiformis f. sp. hordei).</title>
        <authorList>
            <person name="Xia C."/>
            <person name="Wang M."/>
            <person name="Yin C."/>
            <person name="Cornejo O.E."/>
            <person name="Hulbert S.H."/>
            <person name="Chen X."/>
        </authorList>
    </citation>
    <scope>NUCLEOTIDE SEQUENCE [LARGE SCALE GENOMIC DNA]</scope>
    <source>
        <strain evidence="13">93TX-2</strain>
    </source>
</reference>
<keyword evidence="5" id="KW-0418">Kinase</keyword>
<dbReference type="GO" id="GO:0005794">
    <property type="term" value="C:Golgi apparatus"/>
    <property type="evidence" value="ECO:0007669"/>
    <property type="project" value="TreeGrafter"/>
</dbReference>
<feature type="domain" description="Protein kinase" evidence="11">
    <location>
        <begin position="39"/>
        <end position="453"/>
    </location>
</feature>
<dbReference type="InterPro" id="IPR052239">
    <property type="entry name" value="Ser/Thr-specific_kinases"/>
</dbReference>
<evidence type="ECO:0000256" key="6">
    <source>
        <dbReference type="ARBA" id="ARBA00022840"/>
    </source>
</evidence>
<feature type="compositionally biased region" description="Low complexity" evidence="10">
    <location>
        <begin position="401"/>
        <end position="415"/>
    </location>
</feature>
<dbReference type="OrthoDB" id="248923at2759"/>
<protein>
    <recommendedName>
        <fullName evidence="1">non-specific serine/threonine protein kinase</fullName>
        <ecNumber evidence="1">2.7.11.1</ecNumber>
    </recommendedName>
</protein>
<sequence length="462" mass="51518">MSPVSSLNEVFQSLQDSLSSITSCFCQPDSTLKLNGRTLKIVKLLGEGGFSYVYLAQDPSSGRLFALKKIRCPLGSDSVNEAIKEVEAYKRFRHPNIIRCLDSCVVQDKDGDGKVVYLNTIKIFILFQSIPTILCEREPTRFSEFAYRSSTLTGERILKYFLGTAQALSAMHGHTPKKRIISDSYPPNGLVDPESPGAGLTTPTSSVTDRKGKRRQNMEDERLQEEREEEEEEEEGLGRTEDERQEAPLMGNIVSNHETNHHHQPATKAQRDSGSIEPWAHRDLKPANVLISDDDQPILMDFGSAIKARIPVPNRSIALQQQDLAAEHSSMPYRAPELFDVKTGEDLTEAVDIWSLGCVLYCLGYGHSPFETTDTVEQGGSMALAVMNGSWKFPNNSKTAPNSNSLNPSSNNNNKSLRVYSDQFQELIKSMLVLDPKARPTIYDVIDSVQILLDQNQARHPE</sequence>
<evidence type="ECO:0000313" key="12">
    <source>
        <dbReference type="EMBL" id="POW07417.1"/>
    </source>
</evidence>
<dbReference type="GO" id="GO:0032889">
    <property type="term" value="P:regulation of vacuole fusion, non-autophagic"/>
    <property type="evidence" value="ECO:0007669"/>
    <property type="project" value="TreeGrafter"/>
</dbReference>
<dbReference type="PANTHER" id="PTHR45998:SF2">
    <property type="entry name" value="SERINE_THREONINE-PROTEIN KINASE 16"/>
    <property type="match status" value="1"/>
</dbReference>
<evidence type="ECO:0000313" key="13">
    <source>
        <dbReference type="Proteomes" id="UP000238274"/>
    </source>
</evidence>
<dbReference type="PANTHER" id="PTHR45998">
    <property type="entry name" value="SERINE/THREONINE-PROTEIN KINASE 16"/>
    <property type="match status" value="1"/>
</dbReference>
<dbReference type="GO" id="GO:0005524">
    <property type="term" value="F:ATP binding"/>
    <property type="evidence" value="ECO:0007669"/>
    <property type="project" value="UniProtKB-UniRule"/>
</dbReference>
<evidence type="ECO:0000256" key="4">
    <source>
        <dbReference type="ARBA" id="ARBA00022741"/>
    </source>
</evidence>
<evidence type="ECO:0000259" key="11">
    <source>
        <dbReference type="PROSITE" id="PS50011"/>
    </source>
</evidence>
<evidence type="ECO:0000256" key="3">
    <source>
        <dbReference type="ARBA" id="ARBA00022679"/>
    </source>
</evidence>
<dbReference type="FunFam" id="1.10.510.10:FF:000973">
    <property type="entry name" value="Serine/threonine kinase 16"/>
    <property type="match status" value="1"/>
</dbReference>
<keyword evidence="3" id="KW-0808">Transferase</keyword>
<dbReference type="PROSITE" id="PS00107">
    <property type="entry name" value="PROTEIN_KINASE_ATP"/>
    <property type="match status" value="1"/>
</dbReference>
<feature type="region of interest" description="Disordered" evidence="10">
    <location>
        <begin position="179"/>
        <end position="246"/>
    </location>
</feature>
<dbReference type="SMART" id="SM00220">
    <property type="entry name" value="S_TKc"/>
    <property type="match status" value="1"/>
</dbReference>
<keyword evidence="2" id="KW-0723">Serine/threonine-protein kinase</keyword>
<reference evidence="12 13" key="1">
    <citation type="submission" date="2017-12" db="EMBL/GenBank/DDBJ databases">
        <title>Gene loss provides genomic basis for host adaptation in cereal stripe rust fungi.</title>
        <authorList>
            <person name="Xia C."/>
        </authorList>
    </citation>
    <scope>NUCLEOTIDE SEQUENCE [LARGE SCALE GENOMIC DNA]</scope>
    <source>
        <strain evidence="12 13">93TX-2</strain>
    </source>
</reference>